<dbReference type="PROSITE" id="PS50157">
    <property type="entry name" value="ZINC_FINGER_C2H2_2"/>
    <property type="match status" value="3"/>
</dbReference>
<dbReference type="Pfam" id="PF13465">
    <property type="entry name" value="zf-H2C2_2"/>
    <property type="match status" value="1"/>
</dbReference>
<evidence type="ECO:0000313" key="11">
    <source>
        <dbReference type="Proteomes" id="UP000694383"/>
    </source>
</evidence>
<dbReference type="SMART" id="SM00355">
    <property type="entry name" value="ZnF_C2H2"/>
    <property type="match status" value="3"/>
</dbReference>
<evidence type="ECO:0000256" key="5">
    <source>
        <dbReference type="ARBA" id="ARBA00022833"/>
    </source>
</evidence>
<dbReference type="PROSITE" id="PS00028">
    <property type="entry name" value="ZINC_FINGER_C2H2_1"/>
    <property type="match status" value="3"/>
</dbReference>
<feature type="domain" description="C2H2-type" evidence="9">
    <location>
        <begin position="169"/>
        <end position="196"/>
    </location>
</feature>
<evidence type="ECO:0000256" key="3">
    <source>
        <dbReference type="ARBA" id="ARBA00022737"/>
    </source>
</evidence>
<sequence>MNFRVEQEEPEPPKIKEQQDETEPLEIKEEQEELCISQDEDQLDLKQETDTWMGFPTYEENENSEAEQQSFNVTDYQEEEPSSTDEETDPQNRKKQRKRRNRSHVQSVGSSRMSESQWDSVKSSRIAHNLHTRTEANKRPYICKVCGKSVRCWSQLRYHMRTHTGEKPFSCKDCDKSFSQVSHLKTHIRTHTGEKPFSCKECNSCFSQISSLKRHMRTHTGEKPFSCNHICFSDHV</sequence>
<keyword evidence="2" id="KW-0479">Metal-binding</keyword>
<dbReference type="Ensembl" id="ENSOSIT00000019530.1">
    <property type="protein sequence ID" value="ENSOSIP00000018490.1"/>
    <property type="gene ID" value="ENSOSIG00000010039.1"/>
</dbReference>
<dbReference type="GO" id="GO:0010468">
    <property type="term" value="P:regulation of gene expression"/>
    <property type="evidence" value="ECO:0007669"/>
    <property type="project" value="TreeGrafter"/>
</dbReference>
<dbReference type="InterPro" id="IPR013087">
    <property type="entry name" value="Znf_C2H2_type"/>
</dbReference>
<dbReference type="GO" id="GO:0005634">
    <property type="term" value="C:nucleus"/>
    <property type="evidence" value="ECO:0007669"/>
    <property type="project" value="UniProtKB-SubCell"/>
</dbReference>
<proteinExistence type="predicted"/>
<accession>A0A8C7XWG2</accession>
<feature type="compositionally biased region" description="Acidic residues" evidence="8">
    <location>
        <begin position="20"/>
        <end position="42"/>
    </location>
</feature>
<evidence type="ECO:0000256" key="6">
    <source>
        <dbReference type="ARBA" id="ARBA00023242"/>
    </source>
</evidence>
<feature type="compositionally biased region" description="Acidic residues" evidence="8">
    <location>
        <begin position="76"/>
        <end position="89"/>
    </location>
</feature>
<feature type="compositionally biased region" description="Basic and acidic residues" evidence="8">
    <location>
        <begin position="1"/>
        <end position="19"/>
    </location>
</feature>
<dbReference type="Pfam" id="PF00096">
    <property type="entry name" value="zf-C2H2"/>
    <property type="match status" value="1"/>
</dbReference>
<evidence type="ECO:0000256" key="8">
    <source>
        <dbReference type="SAM" id="MobiDB-lite"/>
    </source>
</evidence>
<keyword evidence="6" id="KW-0539">Nucleus</keyword>
<evidence type="ECO:0000256" key="2">
    <source>
        <dbReference type="ARBA" id="ARBA00022723"/>
    </source>
</evidence>
<evidence type="ECO:0000259" key="9">
    <source>
        <dbReference type="PROSITE" id="PS50157"/>
    </source>
</evidence>
<dbReference type="FunFam" id="3.30.160.60:FF:000478">
    <property type="entry name" value="Zinc finger protein 133"/>
    <property type="match status" value="1"/>
</dbReference>
<dbReference type="AlphaFoldDB" id="A0A8C7XWG2"/>
<dbReference type="FunFam" id="3.30.160.60:FF:001197">
    <property type="entry name" value="Uncharacterized protein"/>
    <property type="match status" value="1"/>
</dbReference>
<feature type="domain" description="C2H2-type" evidence="9">
    <location>
        <begin position="141"/>
        <end position="168"/>
    </location>
</feature>
<organism evidence="10 11">
    <name type="scientific">Oryzias sinensis</name>
    <name type="common">Chinese medaka</name>
    <dbReference type="NCBI Taxonomy" id="183150"/>
    <lineage>
        <taxon>Eukaryota</taxon>
        <taxon>Metazoa</taxon>
        <taxon>Chordata</taxon>
        <taxon>Craniata</taxon>
        <taxon>Vertebrata</taxon>
        <taxon>Euteleostomi</taxon>
        <taxon>Actinopterygii</taxon>
        <taxon>Neopterygii</taxon>
        <taxon>Teleostei</taxon>
        <taxon>Neoteleostei</taxon>
        <taxon>Acanthomorphata</taxon>
        <taxon>Ovalentaria</taxon>
        <taxon>Atherinomorphae</taxon>
        <taxon>Beloniformes</taxon>
        <taxon>Adrianichthyidae</taxon>
        <taxon>Oryziinae</taxon>
        <taxon>Oryzias</taxon>
    </lineage>
</organism>
<feature type="domain" description="C2H2-type" evidence="9">
    <location>
        <begin position="197"/>
        <end position="224"/>
    </location>
</feature>
<keyword evidence="4 7" id="KW-0863">Zinc-finger</keyword>
<dbReference type="InterPro" id="IPR050331">
    <property type="entry name" value="Zinc_finger"/>
</dbReference>
<dbReference type="PANTHER" id="PTHR16515">
    <property type="entry name" value="PR DOMAIN ZINC FINGER PROTEIN"/>
    <property type="match status" value="1"/>
</dbReference>
<keyword evidence="3" id="KW-0677">Repeat</keyword>
<dbReference type="InterPro" id="IPR036236">
    <property type="entry name" value="Znf_C2H2_sf"/>
</dbReference>
<reference evidence="10" key="2">
    <citation type="submission" date="2025-09" db="UniProtKB">
        <authorList>
            <consortium name="Ensembl"/>
        </authorList>
    </citation>
    <scope>IDENTIFICATION</scope>
</reference>
<feature type="compositionally biased region" description="Polar residues" evidence="8">
    <location>
        <begin position="104"/>
        <end position="123"/>
    </location>
</feature>
<keyword evidence="11" id="KW-1185">Reference proteome</keyword>
<name>A0A8C7XWG2_9TELE</name>
<feature type="region of interest" description="Disordered" evidence="8">
    <location>
        <begin position="1"/>
        <end position="123"/>
    </location>
</feature>
<dbReference type="GeneTree" id="ENSGT01150000286977"/>
<evidence type="ECO:0000256" key="1">
    <source>
        <dbReference type="ARBA" id="ARBA00004123"/>
    </source>
</evidence>
<evidence type="ECO:0000313" key="10">
    <source>
        <dbReference type="Ensembl" id="ENSOSIP00000018490.1"/>
    </source>
</evidence>
<dbReference type="Gene3D" id="3.30.160.60">
    <property type="entry name" value="Classic Zinc Finger"/>
    <property type="match status" value="3"/>
</dbReference>
<dbReference type="GO" id="GO:0008270">
    <property type="term" value="F:zinc ion binding"/>
    <property type="evidence" value="ECO:0007669"/>
    <property type="project" value="UniProtKB-KW"/>
</dbReference>
<reference evidence="10" key="1">
    <citation type="submission" date="2025-08" db="UniProtKB">
        <authorList>
            <consortium name="Ensembl"/>
        </authorList>
    </citation>
    <scope>IDENTIFICATION</scope>
</reference>
<evidence type="ECO:0000256" key="4">
    <source>
        <dbReference type="ARBA" id="ARBA00022771"/>
    </source>
</evidence>
<feature type="compositionally biased region" description="Basic residues" evidence="8">
    <location>
        <begin position="93"/>
        <end position="103"/>
    </location>
</feature>
<dbReference type="PANTHER" id="PTHR16515:SF57">
    <property type="entry name" value="ZINC FINGER PROTEIN 154-LIKE"/>
    <property type="match status" value="1"/>
</dbReference>
<dbReference type="SUPFAM" id="SSF57667">
    <property type="entry name" value="beta-beta-alpha zinc fingers"/>
    <property type="match status" value="2"/>
</dbReference>
<dbReference type="Proteomes" id="UP000694383">
    <property type="component" value="Unplaced"/>
</dbReference>
<dbReference type="FunFam" id="3.30.160.60:FF:002201">
    <property type="entry name" value="Uncharacterized protein"/>
    <property type="match status" value="1"/>
</dbReference>
<keyword evidence="5" id="KW-0862">Zinc</keyword>
<protein>
    <recommendedName>
        <fullName evidence="9">C2H2-type domain-containing protein</fullName>
    </recommendedName>
</protein>
<comment type="subcellular location">
    <subcellularLocation>
        <location evidence="1">Nucleus</location>
    </subcellularLocation>
</comment>
<evidence type="ECO:0000256" key="7">
    <source>
        <dbReference type="PROSITE-ProRule" id="PRU00042"/>
    </source>
</evidence>